<dbReference type="Proteomes" id="UP001177003">
    <property type="component" value="Chromosome 2"/>
</dbReference>
<evidence type="ECO:0000313" key="3">
    <source>
        <dbReference type="Proteomes" id="UP001177003"/>
    </source>
</evidence>
<gene>
    <name evidence="2" type="ORF">LSALG_LOCUS11320</name>
</gene>
<protein>
    <submittedName>
        <fullName evidence="2">Uncharacterized protein</fullName>
    </submittedName>
</protein>
<organism evidence="2 3">
    <name type="scientific">Lactuca saligna</name>
    <name type="common">Willowleaf lettuce</name>
    <dbReference type="NCBI Taxonomy" id="75948"/>
    <lineage>
        <taxon>Eukaryota</taxon>
        <taxon>Viridiplantae</taxon>
        <taxon>Streptophyta</taxon>
        <taxon>Embryophyta</taxon>
        <taxon>Tracheophyta</taxon>
        <taxon>Spermatophyta</taxon>
        <taxon>Magnoliopsida</taxon>
        <taxon>eudicotyledons</taxon>
        <taxon>Gunneridae</taxon>
        <taxon>Pentapetalae</taxon>
        <taxon>asterids</taxon>
        <taxon>campanulids</taxon>
        <taxon>Asterales</taxon>
        <taxon>Asteraceae</taxon>
        <taxon>Cichorioideae</taxon>
        <taxon>Cichorieae</taxon>
        <taxon>Lactucinae</taxon>
        <taxon>Lactuca</taxon>
    </lineage>
</organism>
<accession>A0AA35YD29</accession>
<reference evidence="2" key="1">
    <citation type="submission" date="2023-04" db="EMBL/GenBank/DDBJ databases">
        <authorList>
            <person name="Vijverberg K."/>
            <person name="Xiong W."/>
            <person name="Schranz E."/>
        </authorList>
    </citation>
    <scope>NUCLEOTIDE SEQUENCE</scope>
</reference>
<evidence type="ECO:0000256" key="1">
    <source>
        <dbReference type="SAM" id="MobiDB-lite"/>
    </source>
</evidence>
<evidence type="ECO:0000313" key="2">
    <source>
        <dbReference type="EMBL" id="CAI9271037.1"/>
    </source>
</evidence>
<name>A0AA35YD29_LACSI</name>
<feature type="region of interest" description="Disordered" evidence="1">
    <location>
        <begin position="1"/>
        <end position="24"/>
    </location>
</feature>
<sequence>MTSDDTGGTGGTPTSPIRRMMSLEPTTTPILTLLISEASQKGSSTVTTAPTTKSHRSAVEGLTSSTVVTIQSALMQTPQLTVISNSTAPPTVENVSVTSTLSQPPPLYQMVGKQPMIFETPPLNQMVRNQTMAFQTPLLK</sequence>
<dbReference type="EMBL" id="OX465078">
    <property type="protein sequence ID" value="CAI9271037.1"/>
    <property type="molecule type" value="Genomic_DNA"/>
</dbReference>
<keyword evidence="3" id="KW-1185">Reference proteome</keyword>
<proteinExistence type="predicted"/>
<dbReference type="AlphaFoldDB" id="A0AA35YD29"/>